<evidence type="ECO:0000313" key="1">
    <source>
        <dbReference type="EMBL" id="OMP14367.1"/>
    </source>
</evidence>
<dbReference type="EMBL" id="AWUE01000033">
    <property type="protein sequence ID" value="OMP14367.1"/>
    <property type="molecule type" value="Genomic_DNA"/>
</dbReference>
<accession>A0A1R3L4W9</accession>
<organism evidence="1 2">
    <name type="scientific">Corchorus olitorius</name>
    <dbReference type="NCBI Taxonomy" id="93759"/>
    <lineage>
        <taxon>Eukaryota</taxon>
        <taxon>Viridiplantae</taxon>
        <taxon>Streptophyta</taxon>
        <taxon>Embryophyta</taxon>
        <taxon>Tracheophyta</taxon>
        <taxon>Spermatophyta</taxon>
        <taxon>Magnoliopsida</taxon>
        <taxon>eudicotyledons</taxon>
        <taxon>Gunneridae</taxon>
        <taxon>Pentapetalae</taxon>
        <taxon>rosids</taxon>
        <taxon>malvids</taxon>
        <taxon>Malvales</taxon>
        <taxon>Malvaceae</taxon>
        <taxon>Grewioideae</taxon>
        <taxon>Apeibeae</taxon>
        <taxon>Corchorus</taxon>
    </lineage>
</organism>
<dbReference type="AlphaFoldDB" id="A0A1R3L4W9"/>
<reference evidence="2" key="1">
    <citation type="submission" date="2013-09" db="EMBL/GenBank/DDBJ databases">
        <title>Corchorus olitorius genome sequencing.</title>
        <authorList>
            <person name="Alam M."/>
            <person name="Haque M.S."/>
            <person name="Islam M.S."/>
            <person name="Emdad E.M."/>
            <person name="Islam M.M."/>
            <person name="Ahmed B."/>
            <person name="Halim A."/>
            <person name="Hossen Q.M.M."/>
            <person name="Hossain M.Z."/>
            <person name="Ahmed R."/>
            <person name="Khan M.M."/>
            <person name="Islam R."/>
            <person name="Rashid M.M."/>
            <person name="Khan S.A."/>
            <person name="Rahman M.S."/>
            <person name="Alam M."/>
            <person name="Yahiya A.S."/>
            <person name="Khan M.S."/>
            <person name="Azam M.S."/>
            <person name="Haque T."/>
            <person name="Lashkar M.Z.H."/>
            <person name="Akhand A.I."/>
            <person name="Morshed G."/>
            <person name="Roy S."/>
            <person name="Uddin K.S."/>
            <person name="Rabeya T."/>
            <person name="Hossain A.S."/>
            <person name="Chowdhury A."/>
            <person name="Snigdha A.R."/>
            <person name="Mortoza M.S."/>
            <person name="Matin S.A."/>
            <person name="Hoque S.M.E."/>
            <person name="Islam M.K."/>
            <person name="Roy D.K."/>
            <person name="Haider R."/>
            <person name="Moosa M.M."/>
            <person name="Elias S.M."/>
            <person name="Hasan A.M."/>
            <person name="Jahan S."/>
            <person name="Shafiuddin M."/>
            <person name="Mahmood N."/>
            <person name="Shommy N.S."/>
        </authorList>
    </citation>
    <scope>NUCLEOTIDE SEQUENCE [LARGE SCALE GENOMIC DNA]</scope>
    <source>
        <strain evidence="2">cv. O-4</strain>
    </source>
</reference>
<dbReference type="Proteomes" id="UP000187203">
    <property type="component" value="Unassembled WGS sequence"/>
</dbReference>
<evidence type="ECO:0000313" key="2">
    <source>
        <dbReference type="Proteomes" id="UP000187203"/>
    </source>
</evidence>
<comment type="caution">
    <text evidence="1">The sequence shown here is derived from an EMBL/GenBank/DDBJ whole genome shotgun (WGS) entry which is preliminary data.</text>
</comment>
<name>A0A1R3L4W9_9ROSI</name>
<protein>
    <submittedName>
        <fullName evidence="1">Uncharacterized protein</fullName>
    </submittedName>
</protein>
<gene>
    <name evidence="1" type="ORF">COLO4_00004</name>
</gene>
<sequence length="74" mass="7972">MAVFALAVVEMVGSSGQEENTVVIVFDKEFGEPEPDGNLGERGLGGSEVKFLSTNWQKSTPDEPKAPFEDDVIV</sequence>
<proteinExistence type="predicted"/>
<keyword evidence="2" id="KW-1185">Reference proteome</keyword>